<reference evidence="2 3" key="1">
    <citation type="journal article" date="2017" name="PLoS Biol.">
        <title>The sea cucumber genome provides insights into morphological evolution and visceral regeneration.</title>
        <authorList>
            <person name="Zhang X."/>
            <person name="Sun L."/>
            <person name="Yuan J."/>
            <person name="Sun Y."/>
            <person name="Gao Y."/>
            <person name="Zhang L."/>
            <person name="Li S."/>
            <person name="Dai H."/>
            <person name="Hamel J.F."/>
            <person name="Liu C."/>
            <person name="Yu Y."/>
            <person name="Liu S."/>
            <person name="Lin W."/>
            <person name="Guo K."/>
            <person name="Jin S."/>
            <person name="Xu P."/>
            <person name="Storey K.B."/>
            <person name="Huan P."/>
            <person name="Zhang T."/>
            <person name="Zhou Y."/>
            <person name="Zhang J."/>
            <person name="Lin C."/>
            <person name="Li X."/>
            <person name="Xing L."/>
            <person name="Huo D."/>
            <person name="Sun M."/>
            <person name="Wang L."/>
            <person name="Mercier A."/>
            <person name="Li F."/>
            <person name="Yang H."/>
            <person name="Xiang J."/>
        </authorList>
    </citation>
    <scope>NUCLEOTIDE SEQUENCE [LARGE SCALE GENOMIC DNA]</scope>
    <source>
        <strain evidence="2">Shaxun</strain>
        <tissue evidence="2">Muscle</tissue>
    </source>
</reference>
<evidence type="ECO:0000313" key="3">
    <source>
        <dbReference type="Proteomes" id="UP000230750"/>
    </source>
</evidence>
<dbReference type="EMBL" id="MRZV01000233">
    <property type="protein sequence ID" value="PIK54819.1"/>
    <property type="molecule type" value="Genomic_DNA"/>
</dbReference>
<feature type="compositionally biased region" description="Polar residues" evidence="1">
    <location>
        <begin position="86"/>
        <end position="95"/>
    </location>
</feature>
<name>A0A2G8L3H8_STIJA</name>
<proteinExistence type="predicted"/>
<feature type="region of interest" description="Disordered" evidence="1">
    <location>
        <begin position="83"/>
        <end position="117"/>
    </location>
</feature>
<protein>
    <submittedName>
        <fullName evidence="2">Uncharacterized protein</fullName>
    </submittedName>
</protein>
<evidence type="ECO:0000256" key="1">
    <source>
        <dbReference type="SAM" id="MobiDB-lite"/>
    </source>
</evidence>
<dbReference type="Proteomes" id="UP000230750">
    <property type="component" value="Unassembled WGS sequence"/>
</dbReference>
<feature type="compositionally biased region" description="Polar residues" evidence="1">
    <location>
        <begin position="106"/>
        <end position="117"/>
    </location>
</feature>
<comment type="caution">
    <text evidence="2">The sequence shown here is derived from an EMBL/GenBank/DDBJ whole genome shotgun (WGS) entry which is preliminary data.</text>
</comment>
<keyword evidence="3" id="KW-1185">Reference proteome</keyword>
<gene>
    <name evidence="2" type="ORF">BSL78_08248</name>
</gene>
<evidence type="ECO:0000313" key="2">
    <source>
        <dbReference type="EMBL" id="PIK54819.1"/>
    </source>
</evidence>
<sequence>MHVTVFDKRYTEHVILFLLQTLKVCKEKVDALFWELKCDMNHIRDIIDEWHKVYGSTSEEDEKANREHFDKLVGILMERIHKAKTGSKQMRSNPEFQGADNEKESGNQTSPTSSDNNLRLFSARVRDAFFEFQLEDPSNV</sequence>
<dbReference type="AlphaFoldDB" id="A0A2G8L3H8"/>
<accession>A0A2G8L3H8</accession>
<organism evidence="2 3">
    <name type="scientific">Stichopus japonicus</name>
    <name type="common">Sea cucumber</name>
    <dbReference type="NCBI Taxonomy" id="307972"/>
    <lineage>
        <taxon>Eukaryota</taxon>
        <taxon>Metazoa</taxon>
        <taxon>Echinodermata</taxon>
        <taxon>Eleutherozoa</taxon>
        <taxon>Echinozoa</taxon>
        <taxon>Holothuroidea</taxon>
        <taxon>Aspidochirotacea</taxon>
        <taxon>Aspidochirotida</taxon>
        <taxon>Stichopodidae</taxon>
        <taxon>Apostichopus</taxon>
    </lineage>
</organism>